<accession>A0A8H3G8R4</accession>
<dbReference type="InterPro" id="IPR027417">
    <property type="entry name" value="P-loop_NTPase"/>
</dbReference>
<dbReference type="GO" id="GO:0000400">
    <property type="term" value="F:four-way junction DNA binding"/>
    <property type="evidence" value="ECO:0007669"/>
    <property type="project" value="TreeGrafter"/>
</dbReference>
<dbReference type="EMBL" id="CAJPDS010000079">
    <property type="protein sequence ID" value="CAF9935031.1"/>
    <property type="molecule type" value="Genomic_DNA"/>
</dbReference>
<dbReference type="InterPro" id="IPR030547">
    <property type="entry name" value="XRCC2"/>
</dbReference>
<dbReference type="OrthoDB" id="420422at2759"/>
<dbReference type="AlphaFoldDB" id="A0A8H3G8R4"/>
<evidence type="ECO:0000313" key="1">
    <source>
        <dbReference type="EMBL" id="CAF9935031.1"/>
    </source>
</evidence>
<dbReference type="PANTHER" id="PTHR46644:SF2">
    <property type="entry name" value="DNA REPAIR PROTEIN XRCC2"/>
    <property type="match status" value="1"/>
</dbReference>
<dbReference type="GO" id="GO:0042148">
    <property type="term" value="P:DNA strand invasion"/>
    <property type="evidence" value="ECO:0007669"/>
    <property type="project" value="TreeGrafter"/>
</dbReference>
<dbReference type="PANTHER" id="PTHR46644">
    <property type="entry name" value="DNA REPAIR PROTEIN XRCC2"/>
    <property type="match status" value="1"/>
</dbReference>
<evidence type="ECO:0008006" key="3">
    <source>
        <dbReference type="Google" id="ProtNLM"/>
    </source>
</evidence>
<reference evidence="1" key="1">
    <citation type="submission" date="2021-03" db="EMBL/GenBank/DDBJ databases">
        <authorList>
            <person name="Tagirdzhanova G."/>
        </authorList>
    </citation>
    <scope>NUCLEOTIDE SEQUENCE</scope>
</reference>
<keyword evidence="2" id="KW-1185">Reference proteome</keyword>
<name>A0A8H3G8R4_9LECA</name>
<dbReference type="GO" id="GO:0005815">
    <property type="term" value="C:microtubule organizing center"/>
    <property type="evidence" value="ECO:0007669"/>
    <property type="project" value="TreeGrafter"/>
</dbReference>
<comment type="caution">
    <text evidence="1">The sequence shown here is derived from an EMBL/GenBank/DDBJ whole genome shotgun (WGS) entry which is preliminary data.</text>
</comment>
<dbReference type="Gene3D" id="3.40.50.300">
    <property type="entry name" value="P-loop containing nucleotide triphosphate hydrolases"/>
    <property type="match status" value="1"/>
</dbReference>
<protein>
    <recommendedName>
        <fullName evidence="3">DNA recombination and repair protein Rad51-like C-terminal domain-containing protein</fullName>
    </recommendedName>
</protein>
<dbReference type="Proteomes" id="UP000664521">
    <property type="component" value="Unassembled WGS sequence"/>
</dbReference>
<dbReference type="GO" id="GO:0000724">
    <property type="term" value="P:double-strand break repair via homologous recombination"/>
    <property type="evidence" value="ECO:0007669"/>
    <property type="project" value="InterPro"/>
</dbReference>
<evidence type="ECO:0000313" key="2">
    <source>
        <dbReference type="Proteomes" id="UP000664521"/>
    </source>
</evidence>
<organism evidence="1 2">
    <name type="scientific">Heterodermia speciosa</name>
    <dbReference type="NCBI Taxonomy" id="116794"/>
    <lineage>
        <taxon>Eukaryota</taxon>
        <taxon>Fungi</taxon>
        <taxon>Dikarya</taxon>
        <taxon>Ascomycota</taxon>
        <taxon>Pezizomycotina</taxon>
        <taxon>Lecanoromycetes</taxon>
        <taxon>OSLEUM clade</taxon>
        <taxon>Lecanoromycetidae</taxon>
        <taxon>Caliciales</taxon>
        <taxon>Physciaceae</taxon>
        <taxon>Heterodermia</taxon>
    </lineage>
</organism>
<dbReference type="SUPFAM" id="SSF52540">
    <property type="entry name" value="P-loop containing nucleoside triphosphate hydrolases"/>
    <property type="match status" value="1"/>
</dbReference>
<sequence>MSAGALGSELLSEVKEERLDELLHSLRALNAPEDQYSFGIPALDDLISIFHPSKPTRQIVQQHPKTWAPNPHHNPPAPKPPPELRLPVIELAGATACSGKTQLLYHITATTLLPTHHPRSNIPIPNTEAAVLLFDLSSTFSILRLHDTMHACVAASHRQAGTPLQDPLALITTALQHLHIYRPHSLPSLLSALSAAEPYLLSTPRAHLSSARPLGLIALSNLTAFFWPARLEAEELALDTDPTSTSQTHFLTQHRALVTSLRALQHTFSCPILATTNTLSPPVPIPEGIKLRPHMPPAWTNFVTVKLVLQREMVPKFRPEISAEEAEKERGMRGEAVRKKGWRVGVDWWGAERWRESEREGVRGWRGLRFWVGGEGVSFGN</sequence>
<proteinExistence type="predicted"/>
<dbReference type="GO" id="GO:0033063">
    <property type="term" value="C:Rad51B-Rad51C-Rad51D-XRCC2 complex"/>
    <property type="evidence" value="ECO:0007669"/>
    <property type="project" value="InterPro"/>
</dbReference>
<gene>
    <name evidence="1" type="ORF">HETSPECPRED_009440</name>
</gene>
<dbReference type="GO" id="GO:0005657">
    <property type="term" value="C:replication fork"/>
    <property type="evidence" value="ECO:0007669"/>
    <property type="project" value="InterPro"/>
</dbReference>